<dbReference type="GO" id="GO:0042276">
    <property type="term" value="P:error-prone translesion synthesis"/>
    <property type="evidence" value="ECO:0007669"/>
    <property type="project" value="TreeGrafter"/>
</dbReference>
<keyword evidence="3" id="KW-0741">SOS mutagenesis</keyword>
<proteinExistence type="inferred from homology"/>
<dbReference type="AlphaFoldDB" id="A0AB38NQR8"/>
<dbReference type="GO" id="GO:0003887">
    <property type="term" value="F:DNA-directed DNA polymerase activity"/>
    <property type="evidence" value="ECO:0007669"/>
    <property type="project" value="TreeGrafter"/>
</dbReference>
<protein>
    <submittedName>
        <fullName evidence="7">DUF4113 domain-containing protein</fullName>
    </submittedName>
</protein>
<accession>A0AB38NQR8</accession>
<feature type="domain" description="UmuC" evidence="6">
    <location>
        <begin position="5"/>
        <end position="184"/>
    </location>
</feature>
<dbReference type="Pfam" id="PF00817">
    <property type="entry name" value="IMS"/>
    <property type="match status" value="1"/>
</dbReference>
<dbReference type="Gene3D" id="3.40.1170.60">
    <property type="match status" value="1"/>
</dbReference>
<evidence type="ECO:0000256" key="1">
    <source>
        <dbReference type="ARBA" id="ARBA00010945"/>
    </source>
</evidence>
<keyword evidence="2" id="KW-0227">DNA damage</keyword>
<dbReference type="GO" id="GO:0005829">
    <property type="term" value="C:cytosol"/>
    <property type="evidence" value="ECO:0007669"/>
    <property type="project" value="TreeGrafter"/>
</dbReference>
<evidence type="ECO:0000313" key="8">
    <source>
        <dbReference type="Proteomes" id="UP000308018"/>
    </source>
</evidence>
<dbReference type="InterPro" id="IPR043502">
    <property type="entry name" value="DNA/RNA_pol_sf"/>
</dbReference>
<comment type="caution">
    <text evidence="7">The sequence shown here is derived from an EMBL/GenBank/DDBJ whole genome shotgun (WGS) entry which is preliminary data.</text>
</comment>
<dbReference type="InterPro" id="IPR050116">
    <property type="entry name" value="DNA_polymerase-Y"/>
</dbReference>
<dbReference type="Pfam" id="PF13438">
    <property type="entry name" value="DUF4113"/>
    <property type="match status" value="1"/>
</dbReference>
<dbReference type="PROSITE" id="PS50173">
    <property type="entry name" value="UMUC"/>
    <property type="match status" value="1"/>
</dbReference>
<evidence type="ECO:0000313" key="7">
    <source>
        <dbReference type="EMBL" id="TKG32631.1"/>
    </source>
</evidence>
<reference evidence="7 8" key="1">
    <citation type="submission" date="2019-04" db="EMBL/GenBank/DDBJ databases">
        <title>A reverse ecology approach based on a biological definition of microbial populations.</title>
        <authorList>
            <person name="Arevalo P."/>
            <person name="Vaninsberghe D."/>
            <person name="Elsherbini J."/>
            <person name="Gore J."/>
            <person name="Polz M."/>
        </authorList>
    </citation>
    <scope>NUCLEOTIDE SEQUENCE [LARGE SCALE GENOMIC DNA]</scope>
    <source>
        <strain evidence="7 8">10N.222.45.A8</strain>
    </source>
</reference>
<dbReference type="InterPro" id="IPR025188">
    <property type="entry name" value="DUF4113"/>
</dbReference>
<dbReference type="GO" id="GO:0009432">
    <property type="term" value="P:SOS response"/>
    <property type="evidence" value="ECO:0007669"/>
    <property type="project" value="UniProtKB-KW"/>
</dbReference>
<evidence type="ECO:0000256" key="2">
    <source>
        <dbReference type="ARBA" id="ARBA00022763"/>
    </source>
</evidence>
<dbReference type="Gene3D" id="3.30.70.270">
    <property type="match status" value="1"/>
</dbReference>
<evidence type="ECO:0000256" key="3">
    <source>
        <dbReference type="ARBA" id="ARBA00023199"/>
    </source>
</evidence>
<gene>
    <name evidence="7" type="ORF">FC057_12510</name>
</gene>
<dbReference type="RefSeq" id="WP_102258400.1">
    <property type="nucleotide sequence ID" value="NZ_MDBG01000002.1"/>
</dbReference>
<dbReference type="SUPFAM" id="SSF56672">
    <property type="entry name" value="DNA/RNA polymerases"/>
    <property type="match status" value="1"/>
</dbReference>
<evidence type="ECO:0000259" key="6">
    <source>
        <dbReference type="PROSITE" id="PS50173"/>
    </source>
</evidence>
<dbReference type="PANTHER" id="PTHR11076">
    <property type="entry name" value="DNA REPAIR POLYMERASE UMUC / TRANSFERASE FAMILY MEMBER"/>
    <property type="match status" value="1"/>
</dbReference>
<keyword evidence="5" id="KW-0742">SOS response</keyword>
<dbReference type="InterPro" id="IPR043128">
    <property type="entry name" value="Rev_trsase/Diguanyl_cyclase"/>
</dbReference>
<evidence type="ECO:0000256" key="4">
    <source>
        <dbReference type="ARBA" id="ARBA00023204"/>
    </source>
</evidence>
<dbReference type="Pfam" id="PF11799">
    <property type="entry name" value="IMS_C"/>
    <property type="match status" value="1"/>
</dbReference>
<evidence type="ECO:0000256" key="5">
    <source>
        <dbReference type="ARBA" id="ARBA00023236"/>
    </source>
</evidence>
<dbReference type="EMBL" id="SYVV01000021">
    <property type="protein sequence ID" value="TKG32631.1"/>
    <property type="molecule type" value="Genomic_DNA"/>
</dbReference>
<dbReference type="InterPro" id="IPR017961">
    <property type="entry name" value="DNA_pol_Y-fam_little_finger"/>
</dbReference>
<name>A0AB38NQR8_9VIBR</name>
<dbReference type="GO" id="GO:0003684">
    <property type="term" value="F:damaged DNA binding"/>
    <property type="evidence" value="ECO:0007669"/>
    <property type="project" value="InterPro"/>
</dbReference>
<dbReference type="GO" id="GO:0006281">
    <property type="term" value="P:DNA repair"/>
    <property type="evidence" value="ECO:0007669"/>
    <property type="project" value="UniProtKB-KW"/>
</dbReference>
<dbReference type="Proteomes" id="UP000308018">
    <property type="component" value="Unassembled WGS sequence"/>
</dbReference>
<keyword evidence="4" id="KW-0234">DNA repair</keyword>
<comment type="similarity">
    <text evidence="1">Belongs to the DNA polymerase type-Y family.</text>
</comment>
<sequence>MMKYYLMIDANRFYANAELIYRPDLRGKPIIVLSNGDSSIVALNRQASDLGFKRMSYYSEIKGLAEAKGVNVFSSNYSLYNSVSKAFMSVASEFANEQFIYSIDECWLTIDTLSESEIIEHAKIIRREIWRRTRVPVSIGIAKTMTLSKCASRLAKSNSDGVFLLIGPNRSLVDLSANDVWGIGVRRANQLEHSGVRTALALSKQCPTRIRKEFNIDVEKTVRELNNEPCFSWYESRPDKKQIFSTRTVSPRLAGLINVKRAACELLNLASLKARNQQSKIKTITVHIGTSSDTWKPYFKRNLHHFDYATSDLIILSKVVNFLVDSMYVPGTEISKVGVGFLALESKRNEQLDLFGTEDRDTFMGLFDQINRRFGKNTVFLANTGIDKAKVERQFLSKSPTTRWRDIVVVKA</sequence>
<dbReference type="PANTHER" id="PTHR11076:SF34">
    <property type="entry name" value="PROTEIN UMUC"/>
    <property type="match status" value="1"/>
</dbReference>
<dbReference type="InterPro" id="IPR001126">
    <property type="entry name" value="UmuC"/>
</dbReference>
<organism evidence="7 8">
    <name type="scientific">Vibrio tasmaniensis</name>
    <dbReference type="NCBI Taxonomy" id="212663"/>
    <lineage>
        <taxon>Bacteria</taxon>
        <taxon>Pseudomonadati</taxon>
        <taxon>Pseudomonadota</taxon>
        <taxon>Gammaproteobacteria</taxon>
        <taxon>Vibrionales</taxon>
        <taxon>Vibrionaceae</taxon>
        <taxon>Vibrio</taxon>
    </lineage>
</organism>